<comment type="subcellular location">
    <subcellularLocation>
        <location evidence="1">Membrane</location>
    </subcellularLocation>
</comment>
<dbReference type="GeneTree" id="ENSGT00950000182857"/>
<dbReference type="GO" id="GO:0005886">
    <property type="term" value="C:plasma membrane"/>
    <property type="evidence" value="ECO:0000318"/>
    <property type="project" value="GO_Central"/>
</dbReference>
<evidence type="ECO:0000256" key="3">
    <source>
        <dbReference type="ARBA" id="ARBA00022692"/>
    </source>
</evidence>
<dbReference type="PANTHER" id="PTHR13999">
    <property type="entry name" value="INTERFERON INDUCIBLE TRANSMEMBRANE PROTEIN"/>
    <property type="match status" value="1"/>
</dbReference>
<reference evidence="7" key="2">
    <citation type="submission" date="2025-08" db="UniProtKB">
        <authorList>
            <consortium name="Ensembl"/>
        </authorList>
    </citation>
    <scope>IDENTIFICATION</scope>
    <source>
        <strain evidence="7">Glennie</strain>
    </source>
</reference>
<dbReference type="InterPro" id="IPR007593">
    <property type="entry name" value="CD225/Dispanin_fam"/>
</dbReference>
<name>A0A6I8P0E1_ORNAN</name>
<evidence type="ECO:0000256" key="1">
    <source>
        <dbReference type="ARBA" id="ARBA00004370"/>
    </source>
</evidence>
<reference evidence="7 8" key="1">
    <citation type="journal article" date="2008" name="Nature">
        <title>Genome analysis of the platypus reveals unique signatures of evolution.</title>
        <authorList>
            <person name="Warren W.C."/>
            <person name="Hillier L.W."/>
            <person name="Marshall Graves J.A."/>
            <person name="Birney E."/>
            <person name="Ponting C.P."/>
            <person name="Grutzner F."/>
            <person name="Belov K."/>
            <person name="Miller W."/>
            <person name="Clarke L."/>
            <person name="Chinwalla A.T."/>
            <person name="Yang S.P."/>
            <person name="Heger A."/>
            <person name="Locke D.P."/>
            <person name="Miethke P."/>
            <person name="Waters P.D."/>
            <person name="Veyrunes F."/>
            <person name="Fulton L."/>
            <person name="Fulton B."/>
            <person name="Graves T."/>
            <person name="Wallis J."/>
            <person name="Puente X.S."/>
            <person name="Lopez-Otin C."/>
            <person name="Ordonez G.R."/>
            <person name="Eichler E.E."/>
            <person name="Chen L."/>
            <person name="Cheng Z."/>
            <person name="Deakin J.E."/>
            <person name="Alsop A."/>
            <person name="Thompson K."/>
            <person name="Kirby P."/>
            <person name="Papenfuss A.T."/>
            <person name="Wakefield M.J."/>
            <person name="Olender T."/>
            <person name="Lancet D."/>
            <person name="Huttley G.A."/>
            <person name="Smit A.F."/>
            <person name="Pask A."/>
            <person name="Temple-Smith P."/>
            <person name="Batzer M.A."/>
            <person name="Walker J.A."/>
            <person name="Konkel M.K."/>
            <person name="Harris R.S."/>
            <person name="Whittington C.M."/>
            <person name="Wong E.S."/>
            <person name="Gemmell N.J."/>
            <person name="Buschiazzo E."/>
            <person name="Vargas Jentzsch I.M."/>
            <person name="Merkel A."/>
            <person name="Schmitz J."/>
            <person name="Zemann A."/>
            <person name="Churakov G."/>
            <person name="Kriegs J.O."/>
            <person name="Brosius J."/>
            <person name="Murchison E.P."/>
            <person name="Sachidanandam R."/>
            <person name="Smith C."/>
            <person name="Hannon G.J."/>
            <person name="Tsend-Ayush E."/>
            <person name="McMillan D."/>
            <person name="Attenborough R."/>
            <person name="Rens W."/>
            <person name="Ferguson-Smith M."/>
            <person name="Lefevre C.M."/>
            <person name="Sharp J.A."/>
            <person name="Nicholas K.R."/>
            <person name="Ray D.A."/>
            <person name="Kube M."/>
            <person name="Reinhardt R."/>
            <person name="Pringle T.H."/>
            <person name="Taylor J."/>
            <person name="Jones R.C."/>
            <person name="Nixon B."/>
            <person name="Dacheux J.L."/>
            <person name="Niwa H."/>
            <person name="Sekita Y."/>
            <person name="Huang X."/>
            <person name="Stark A."/>
            <person name="Kheradpour P."/>
            <person name="Kellis M."/>
            <person name="Flicek P."/>
            <person name="Chen Y."/>
            <person name="Webber C."/>
            <person name="Hardison R."/>
            <person name="Nelson J."/>
            <person name="Hallsworth-Pepin K."/>
            <person name="Delehaunty K."/>
            <person name="Markovic C."/>
            <person name="Minx P."/>
            <person name="Feng Y."/>
            <person name="Kremitzki C."/>
            <person name="Mitreva M."/>
            <person name="Glasscock J."/>
            <person name="Wylie T."/>
            <person name="Wohldmann P."/>
            <person name="Thiru P."/>
            <person name="Nhan M.N."/>
            <person name="Pohl C.S."/>
            <person name="Smith S.M."/>
            <person name="Hou S."/>
            <person name="Nefedov M."/>
            <person name="de Jong P.J."/>
            <person name="Renfree M.B."/>
            <person name="Mardis E.R."/>
            <person name="Wilson R.K."/>
        </authorList>
    </citation>
    <scope>NUCLEOTIDE SEQUENCE [LARGE SCALE GENOMIC DNA]</scope>
    <source>
        <strain evidence="7 8">Glennie</strain>
    </source>
</reference>
<keyword evidence="5 6" id="KW-0472">Membrane</keyword>
<dbReference type="PANTHER" id="PTHR13999:SF4">
    <property type="entry name" value="INTERFERON-INDUCED TRANSMEMBRANE PROTEIN 3"/>
    <property type="match status" value="1"/>
</dbReference>
<dbReference type="GO" id="GO:0051607">
    <property type="term" value="P:defense response to virus"/>
    <property type="evidence" value="ECO:0000318"/>
    <property type="project" value="GO_Central"/>
</dbReference>
<proteinExistence type="inferred from homology"/>
<dbReference type="InterPro" id="IPR051517">
    <property type="entry name" value="IFITM_antiviral_protein"/>
</dbReference>
<gene>
    <name evidence="7" type="primary">LOC100092935</name>
</gene>
<keyword evidence="4 6" id="KW-1133">Transmembrane helix</keyword>
<organism evidence="7 8">
    <name type="scientific">Ornithorhynchus anatinus</name>
    <name type="common">Duckbill platypus</name>
    <dbReference type="NCBI Taxonomy" id="9258"/>
    <lineage>
        <taxon>Eukaryota</taxon>
        <taxon>Metazoa</taxon>
        <taxon>Chordata</taxon>
        <taxon>Craniata</taxon>
        <taxon>Vertebrata</taxon>
        <taxon>Euteleostomi</taxon>
        <taxon>Mammalia</taxon>
        <taxon>Monotremata</taxon>
        <taxon>Ornithorhynchidae</taxon>
        <taxon>Ornithorhynchus</taxon>
    </lineage>
</organism>
<feature type="transmembrane region" description="Helical" evidence="6">
    <location>
        <begin position="110"/>
        <end position="135"/>
    </location>
</feature>
<dbReference type="GO" id="GO:0045071">
    <property type="term" value="P:negative regulation of viral genome replication"/>
    <property type="evidence" value="ECO:0000318"/>
    <property type="project" value="GO_Central"/>
</dbReference>
<evidence type="ECO:0000313" key="8">
    <source>
        <dbReference type="Proteomes" id="UP000002279"/>
    </source>
</evidence>
<protein>
    <recommendedName>
        <fullName evidence="9">Interferon induced transmembrane protein 3</fullName>
    </recommendedName>
</protein>
<dbReference type="Proteomes" id="UP000002279">
    <property type="component" value="Chromosome 3"/>
</dbReference>
<dbReference type="GO" id="GO:0060337">
    <property type="term" value="P:type I interferon-mediated signaling pathway"/>
    <property type="evidence" value="ECO:0000318"/>
    <property type="project" value="GO_Central"/>
</dbReference>
<dbReference type="Pfam" id="PF04505">
    <property type="entry name" value="CD225"/>
    <property type="match status" value="1"/>
</dbReference>
<evidence type="ECO:0008006" key="9">
    <source>
        <dbReference type="Google" id="ProtNLM"/>
    </source>
</evidence>
<dbReference type="OMA" id="CLNVIAL"/>
<dbReference type="GO" id="GO:0035456">
    <property type="term" value="P:response to interferon-beta"/>
    <property type="evidence" value="ECO:0000318"/>
    <property type="project" value="GO_Central"/>
</dbReference>
<accession>A0A6I8P0E1</accession>
<dbReference type="GO" id="GO:0035455">
    <property type="term" value="P:response to interferon-alpha"/>
    <property type="evidence" value="ECO:0000318"/>
    <property type="project" value="GO_Central"/>
</dbReference>
<dbReference type="GO" id="GO:0046597">
    <property type="term" value="P:host-mediated suppression of symbiont invasion"/>
    <property type="evidence" value="ECO:0000318"/>
    <property type="project" value="GO_Central"/>
</dbReference>
<evidence type="ECO:0000256" key="2">
    <source>
        <dbReference type="ARBA" id="ARBA00006843"/>
    </source>
</evidence>
<reference evidence="7" key="3">
    <citation type="submission" date="2025-09" db="UniProtKB">
        <authorList>
            <consortium name="Ensembl"/>
        </authorList>
    </citation>
    <scope>IDENTIFICATION</scope>
    <source>
        <strain evidence="7">Glennie</strain>
    </source>
</reference>
<dbReference type="GO" id="GO:0034341">
    <property type="term" value="P:response to type II interferon"/>
    <property type="evidence" value="ECO:0000318"/>
    <property type="project" value="GO_Central"/>
</dbReference>
<dbReference type="FunCoup" id="A0A6I8P0E1">
    <property type="interactions" value="806"/>
</dbReference>
<evidence type="ECO:0000256" key="5">
    <source>
        <dbReference type="ARBA" id="ARBA00023136"/>
    </source>
</evidence>
<feature type="transmembrane region" description="Helical" evidence="6">
    <location>
        <begin position="59"/>
        <end position="82"/>
    </location>
</feature>
<evidence type="ECO:0000256" key="4">
    <source>
        <dbReference type="ARBA" id="ARBA00022989"/>
    </source>
</evidence>
<dbReference type="Ensembl" id="ENSOANT00000058008.1">
    <property type="protein sequence ID" value="ENSOANP00000046476.1"/>
    <property type="gene ID" value="ENSOANG00000045171.1"/>
</dbReference>
<evidence type="ECO:0000313" key="7">
    <source>
        <dbReference type="Ensembl" id="ENSOANP00000046476.1"/>
    </source>
</evidence>
<dbReference type="AlphaFoldDB" id="A0A6I8P0E1"/>
<sequence length="143" mass="15329">MSSSGLPFVGPAVAPSFPPRYEMLREEHEVSVLSDGRGPDPRGTTVINVQAFSPPPPDYLLWSVFNTLYMNFCCLGFVALIFSVKVGDPKVLGDVSGAHSYGSTSRCLNITALILSLAFIILFIVLLATGVIAVVKGIPWQGE</sequence>
<dbReference type="Bgee" id="ENSOANG00000045171">
    <property type="expression patterns" value="Expressed in liver and 7 other cell types or tissues"/>
</dbReference>
<keyword evidence="3 6" id="KW-0812">Transmembrane</keyword>
<evidence type="ECO:0000256" key="6">
    <source>
        <dbReference type="SAM" id="Phobius"/>
    </source>
</evidence>
<comment type="similarity">
    <text evidence="2">Belongs to the CD225/Dispanin family.</text>
</comment>
<keyword evidence="8" id="KW-1185">Reference proteome</keyword>
<dbReference type="InParanoid" id="A0A6I8P0E1"/>